<keyword evidence="2" id="KW-0564">Palmitate</keyword>
<keyword evidence="2" id="KW-1134">Transmembrane beta strand</keyword>
<dbReference type="InterPro" id="IPR010131">
    <property type="entry name" value="MdtP/NodT-like"/>
</dbReference>
<dbReference type="Pfam" id="PF02321">
    <property type="entry name" value="OEP"/>
    <property type="match status" value="2"/>
</dbReference>
<dbReference type="Proteomes" id="UP000000602">
    <property type="component" value="Chromosome"/>
</dbReference>
<dbReference type="STRING" id="177439.DP2835"/>
<sequence>MRISQQASLILFIAIIISSCSMDKTDITTVSFQVPTEFSEQGTKQLSQKWWEDFNDPKLNALIERSLTNNFSLRAALNRLQQAEARYGISHAELFPKVDGTAKAETGRTRAQSESTGNQSLLLGLTASYELDLWGRIRSLNDAAQLDLNASSMDLETAAISLSSQIGVIWYQLCEQRSRLLIIKDQIATNQKGLYIINLQFRTGKISIADVLQQQQLIESNRAEQTQLEKEIRLSYYSLNTLVGNPPAQSGTIPESTGLIELPALPKTGLPLEFIQRRPDLKSAFLAVQAADKRLGAAIAARYPAISISADINTSAESARDLFDNWFSNLAANLLAPLIDGGKRVAEVEKQRAVVQEMFNNYNQKSLEALSEVEKALIREKQQHIYIAQVDRQFVLSAKAMKQIKNHYLNGSENYQRVLTALVSTQNLAQQQISARFNLINNRIELCRALAGGWQNNEK</sequence>
<keyword evidence="2" id="KW-0449">Lipoprotein</keyword>
<gene>
    <name evidence="3" type="ordered locus">DP2835</name>
</gene>
<dbReference type="Gene3D" id="2.20.200.10">
    <property type="entry name" value="Outer membrane efflux proteins (OEP)"/>
    <property type="match status" value="1"/>
</dbReference>
<evidence type="ECO:0000313" key="3">
    <source>
        <dbReference type="EMBL" id="CAG37564.1"/>
    </source>
</evidence>
<dbReference type="eggNOG" id="COG1538">
    <property type="taxonomic scope" value="Bacteria"/>
</dbReference>
<dbReference type="HOGENOM" id="CLU_012817_13_1_7"/>
<dbReference type="NCBIfam" id="TIGR01845">
    <property type="entry name" value="outer_NodT"/>
    <property type="match status" value="1"/>
</dbReference>
<protein>
    <submittedName>
        <fullName evidence="3">Related to outer membrane protein (OprM)</fullName>
    </submittedName>
</protein>
<dbReference type="PANTHER" id="PTHR30203:SF33">
    <property type="entry name" value="BLR4455 PROTEIN"/>
    <property type="match status" value="1"/>
</dbReference>
<dbReference type="KEGG" id="dps:DP2835"/>
<dbReference type="InterPro" id="IPR003423">
    <property type="entry name" value="OMP_efflux"/>
</dbReference>
<proteinExistence type="inferred from homology"/>
<dbReference type="SUPFAM" id="SSF56954">
    <property type="entry name" value="Outer membrane efflux proteins (OEP)"/>
    <property type="match status" value="1"/>
</dbReference>
<dbReference type="PROSITE" id="PS51257">
    <property type="entry name" value="PROKAR_LIPOPROTEIN"/>
    <property type="match status" value="1"/>
</dbReference>
<evidence type="ECO:0000313" key="4">
    <source>
        <dbReference type="Proteomes" id="UP000000602"/>
    </source>
</evidence>
<comment type="similarity">
    <text evidence="1 2">Belongs to the outer membrane factor (OMF) (TC 1.B.17) family.</text>
</comment>
<organism evidence="3 4">
    <name type="scientific">Desulfotalea psychrophila (strain LSv54 / DSM 12343)</name>
    <dbReference type="NCBI Taxonomy" id="177439"/>
    <lineage>
        <taxon>Bacteria</taxon>
        <taxon>Pseudomonadati</taxon>
        <taxon>Thermodesulfobacteriota</taxon>
        <taxon>Desulfobulbia</taxon>
        <taxon>Desulfobulbales</taxon>
        <taxon>Desulfocapsaceae</taxon>
        <taxon>Desulfotalea</taxon>
    </lineage>
</organism>
<evidence type="ECO:0000256" key="2">
    <source>
        <dbReference type="RuleBase" id="RU362097"/>
    </source>
</evidence>
<keyword evidence="4" id="KW-1185">Reference proteome</keyword>
<dbReference type="GO" id="GO:0005886">
    <property type="term" value="C:plasma membrane"/>
    <property type="evidence" value="ECO:0007669"/>
    <property type="project" value="UniProtKB-SubCell"/>
</dbReference>
<dbReference type="GO" id="GO:0015562">
    <property type="term" value="F:efflux transmembrane transporter activity"/>
    <property type="evidence" value="ECO:0007669"/>
    <property type="project" value="InterPro"/>
</dbReference>
<comment type="subcellular location">
    <subcellularLocation>
        <location evidence="2">Cell membrane</location>
        <topology evidence="2">Lipid-anchor</topology>
    </subcellularLocation>
</comment>
<dbReference type="AlphaFoldDB" id="Q6AJB6"/>
<accession>Q6AJB6</accession>
<dbReference type="EMBL" id="CR522870">
    <property type="protein sequence ID" value="CAG37564.1"/>
    <property type="molecule type" value="Genomic_DNA"/>
</dbReference>
<dbReference type="PANTHER" id="PTHR30203">
    <property type="entry name" value="OUTER MEMBRANE CATION EFFLUX PROTEIN"/>
    <property type="match status" value="1"/>
</dbReference>
<keyword evidence="2" id="KW-0812">Transmembrane</keyword>
<keyword evidence="2" id="KW-0472">Membrane</keyword>
<name>Q6AJB6_DESPS</name>
<dbReference type="RefSeq" id="WP_011190076.1">
    <property type="nucleotide sequence ID" value="NC_006138.1"/>
</dbReference>
<dbReference type="OrthoDB" id="9770517at2"/>
<reference evidence="4" key="1">
    <citation type="journal article" date="2004" name="Environ. Microbiol.">
        <title>The genome of Desulfotalea psychrophila, a sulfate-reducing bacterium from permanently cold Arctic sediments.</title>
        <authorList>
            <person name="Rabus R."/>
            <person name="Ruepp A."/>
            <person name="Frickey T."/>
            <person name="Rattei T."/>
            <person name="Fartmann B."/>
            <person name="Stark M."/>
            <person name="Bauer M."/>
            <person name="Zibat A."/>
            <person name="Lombardot T."/>
            <person name="Becker I."/>
            <person name="Amann J."/>
            <person name="Gellner K."/>
            <person name="Teeling H."/>
            <person name="Leuschner W.D."/>
            <person name="Gloeckner F.-O."/>
            <person name="Lupas A.N."/>
            <person name="Amann R."/>
            <person name="Klenk H.-P."/>
        </authorList>
    </citation>
    <scope>NUCLEOTIDE SEQUENCE [LARGE SCALE GENOMIC DNA]</scope>
    <source>
        <strain evidence="4">DSM 12343 / LSv54</strain>
    </source>
</reference>
<dbReference type="Gene3D" id="1.20.1600.10">
    <property type="entry name" value="Outer membrane efflux proteins (OEP)"/>
    <property type="match status" value="1"/>
</dbReference>
<evidence type="ECO:0000256" key="1">
    <source>
        <dbReference type="ARBA" id="ARBA00007613"/>
    </source>
</evidence>